<dbReference type="STRING" id="4081.A0A3Q7IFI5"/>
<dbReference type="EnsemblPlants" id="Solyc10g045525.1.1">
    <property type="protein sequence ID" value="Solyc10g045525.1.1"/>
    <property type="gene ID" value="Solyc10g045525.1"/>
</dbReference>
<evidence type="ECO:0000256" key="1">
    <source>
        <dbReference type="SAM" id="Phobius"/>
    </source>
</evidence>
<dbReference type="InParanoid" id="A0A3Q7IFI5"/>
<dbReference type="Proteomes" id="UP000004994">
    <property type="component" value="Chromosome 10"/>
</dbReference>
<evidence type="ECO:0000313" key="3">
    <source>
        <dbReference type="Proteomes" id="UP000004994"/>
    </source>
</evidence>
<dbReference type="PANTHER" id="PTHR11439">
    <property type="entry name" value="GAG-POL-RELATED RETROTRANSPOSON"/>
    <property type="match status" value="1"/>
</dbReference>
<feature type="transmembrane region" description="Helical" evidence="1">
    <location>
        <begin position="72"/>
        <end position="88"/>
    </location>
</feature>
<dbReference type="PANTHER" id="PTHR11439:SF517">
    <property type="entry name" value="CYSTEINE-RICH RLK (RECEPTOR-LIKE PROTEIN KINASE) 8"/>
    <property type="match status" value="1"/>
</dbReference>
<keyword evidence="1" id="KW-0812">Transmembrane</keyword>
<proteinExistence type="predicted"/>
<reference evidence="2" key="1">
    <citation type="journal article" date="2012" name="Nature">
        <title>The tomato genome sequence provides insights into fleshy fruit evolution.</title>
        <authorList>
            <consortium name="Tomato Genome Consortium"/>
        </authorList>
    </citation>
    <scope>NUCLEOTIDE SEQUENCE [LARGE SCALE GENOMIC DNA]</scope>
    <source>
        <strain evidence="2">cv. Heinz 1706</strain>
    </source>
</reference>
<dbReference type="OMA" id="RICISFR"/>
<keyword evidence="3" id="KW-1185">Reference proteome</keyword>
<sequence length="116" mass="13489">MFDDGEEVDSTLFKSLIGSLRYLTCTRPNILFAIGVVSHFMEAPTSTHLKVAKKLLCYLKVIMREMLMIEKAHLVLCFSWVIVLFLGVKRNNQLLLSRLVKLNMWQRYHVRVTLFG</sequence>
<reference evidence="2" key="2">
    <citation type="submission" date="2019-01" db="UniProtKB">
        <authorList>
            <consortium name="EnsemblPlants"/>
        </authorList>
    </citation>
    <scope>IDENTIFICATION</scope>
    <source>
        <strain evidence="2">cv. Heinz 1706</strain>
    </source>
</reference>
<evidence type="ECO:0000313" key="2">
    <source>
        <dbReference type="EnsemblPlants" id="Solyc10g045525.1.1"/>
    </source>
</evidence>
<evidence type="ECO:0008006" key="4">
    <source>
        <dbReference type="Google" id="ProtNLM"/>
    </source>
</evidence>
<organism evidence="2">
    <name type="scientific">Solanum lycopersicum</name>
    <name type="common">Tomato</name>
    <name type="synonym">Lycopersicon esculentum</name>
    <dbReference type="NCBI Taxonomy" id="4081"/>
    <lineage>
        <taxon>Eukaryota</taxon>
        <taxon>Viridiplantae</taxon>
        <taxon>Streptophyta</taxon>
        <taxon>Embryophyta</taxon>
        <taxon>Tracheophyta</taxon>
        <taxon>Spermatophyta</taxon>
        <taxon>Magnoliopsida</taxon>
        <taxon>eudicotyledons</taxon>
        <taxon>Gunneridae</taxon>
        <taxon>Pentapetalae</taxon>
        <taxon>asterids</taxon>
        <taxon>lamiids</taxon>
        <taxon>Solanales</taxon>
        <taxon>Solanaceae</taxon>
        <taxon>Solanoideae</taxon>
        <taxon>Solaneae</taxon>
        <taxon>Solanum</taxon>
        <taxon>Solanum subgen. Lycopersicon</taxon>
    </lineage>
</organism>
<protein>
    <recommendedName>
        <fullName evidence="4">Reverse transcriptase Ty1/copia-type domain-containing protein</fullName>
    </recommendedName>
</protein>
<dbReference type="Gramene" id="Solyc10g045525.1.1">
    <property type="protein sequence ID" value="Solyc10g045525.1.1"/>
    <property type="gene ID" value="Solyc10g045525.1"/>
</dbReference>
<keyword evidence="1" id="KW-1133">Transmembrane helix</keyword>
<dbReference type="AlphaFoldDB" id="A0A3Q7IFI5"/>
<accession>A0A3Q7IFI5</accession>
<keyword evidence="1" id="KW-0472">Membrane</keyword>
<name>A0A3Q7IFI5_SOLLC</name>